<protein>
    <submittedName>
        <fullName evidence="3">Transposase</fullName>
    </submittedName>
</protein>
<dbReference type="OrthoDB" id="5870662at2759"/>
<sequence length="215" mass="24716">MTLNSGFKVIETSVGPIICGKGLLKETNLIQTACYSTQEAKKSEINFDEFWKLETIRIIDPPEITDDELAMKQFEKIVQYSDGRYSVKWPWKSESNALTDSNVLCLGRLKSTVRRLNLDPELFERYDQNVQRATREGSHRNLRWKDRWASLLHATLSRIHSPKENNKTAHRVQRIIKNKSTATKSLWSIVTRTCISASTLWYSLAFSDANSCDGQ</sequence>
<reference evidence="1 2" key="2">
    <citation type="submission" date="2018-11" db="EMBL/GenBank/DDBJ databases">
        <authorList>
            <consortium name="Pathogen Informatics"/>
        </authorList>
    </citation>
    <scope>NUCLEOTIDE SEQUENCE [LARGE SCALE GENOMIC DNA]</scope>
</reference>
<evidence type="ECO:0000313" key="1">
    <source>
        <dbReference type="EMBL" id="VDN25737.1"/>
    </source>
</evidence>
<proteinExistence type="predicted"/>
<dbReference type="EMBL" id="UYRT01082270">
    <property type="protein sequence ID" value="VDN25737.1"/>
    <property type="molecule type" value="Genomic_DNA"/>
</dbReference>
<name>A0A183E2W0_9BILA</name>
<gene>
    <name evidence="1" type="ORF">GPUH_LOCUS15301</name>
</gene>
<dbReference type="AlphaFoldDB" id="A0A183E2W0"/>
<evidence type="ECO:0000313" key="3">
    <source>
        <dbReference type="WBParaSite" id="GPUH_0001532101-mRNA-1"/>
    </source>
</evidence>
<dbReference type="WBParaSite" id="GPUH_0001532101-mRNA-1">
    <property type="protein sequence ID" value="GPUH_0001532101-mRNA-1"/>
    <property type="gene ID" value="GPUH_0001532101"/>
</dbReference>
<keyword evidence="2" id="KW-1185">Reference proteome</keyword>
<reference evidence="3" key="1">
    <citation type="submission" date="2016-06" db="UniProtKB">
        <authorList>
            <consortium name="WormBaseParasite"/>
        </authorList>
    </citation>
    <scope>IDENTIFICATION</scope>
</reference>
<organism evidence="3">
    <name type="scientific">Gongylonema pulchrum</name>
    <dbReference type="NCBI Taxonomy" id="637853"/>
    <lineage>
        <taxon>Eukaryota</taxon>
        <taxon>Metazoa</taxon>
        <taxon>Ecdysozoa</taxon>
        <taxon>Nematoda</taxon>
        <taxon>Chromadorea</taxon>
        <taxon>Rhabditida</taxon>
        <taxon>Spirurina</taxon>
        <taxon>Spiruromorpha</taxon>
        <taxon>Spiruroidea</taxon>
        <taxon>Gongylonematidae</taxon>
        <taxon>Gongylonema</taxon>
    </lineage>
</organism>
<evidence type="ECO:0000313" key="2">
    <source>
        <dbReference type="Proteomes" id="UP000271098"/>
    </source>
</evidence>
<dbReference type="Proteomes" id="UP000271098">
    <property type="component" value="Unassembled WGS sequence"/>
</dbReference>
<accession>A0A183E2W0</accession>